<keyword evidence="2" id="KW-1185">Reference proteome</keyword>
<dbReference type="AlphaFoldDB" id="A0A0B2UN90"/>
<protein>
    <submittedName>
        <fullName evidence="1">Uncharacterized protein</fullName>
    </submittedName>
</protein>
<organism evidence="1 2">
    <name type="scientific">Toxocara canis</name>
    <name type="common">Canine roundworm</name>
    <dbReference type="NCBI Taxonomy" id="6265"/>
    <lineage>
        <taxon>Eukaryota</taxon>
        <taxon>Metazoa</taxon>
        <taxon>Ecdysozoa</taxon>
        <taxon>Nematoda</taxon>
        <taxon>Chromadorea</taxon>
        <taxon>Rhabditida</taxon>
        <taxon>Spirurina</taxon>
        <taxon>Ascaridomorpha</taxon>
        <taxon>Ascaridoidea</taxon>
        <taxon>Toxocaridae</taxon>
        <taxon>Toxocara</taxon>
    </lineage>
</organism>
<reference evidence="1 2" key="1">
    <citation type="submission" date="2014-11" db="EMBL/GenBank/DDBJ databases">
        <title>Genetic blueprint of the zoonotic pathogen Toxocara canis.</title>
        <authorList>
            <person name="Zhu X.-Q."/>
            <person name="Korhonen P.K."/>
            <person name="Cai H."/>
            <person name="Young N.D."/>
            <person name="Nejsum P."/>
            <person name="von Samson-Himmelstjerna G."/>
            <person name="Boag P.R."/>
            <person name="Tan P."/>
            <person name="Li Q."/>
            <person name="Min J."/>
            <person name="Yang Y."/>
            <person name="Wang X."/>
            <person name="Fang X."/>
            <person name="Hall R.S."/>
            <person name="Hofmann A."/>
            <person name="Sternberg P.W."/>
            <person name="Jex A.R."/>
            <person name="Gasser R.B."/>
        </authorList>
    </citation>
    <scope>NUCLEOTIDE SEQUENCE [LARGE SCALE GENOMIC DNA]</scope>
    <source>
        <strain evidence="1">PN_DK_2014</strain>
    </source>
</reference>
<gene>
    <name evidence="1" type="ORF">Tcan_03412</name>
</gene>
<evidence type="ECO:0000313" key="1">
    <source>
        <dbReference type="EMBL" id="KHN72481.1"/>
    </source>
</evidence>
<accession>A0A0B2UN90</accession>
<comment type="caution">
    <text evidence="1">The sequence shown here is derived from an EMBL/GenBank/DDBJ whole genome shotgun (WGS) entry which is preliminary data.</text>
</comment>
<evidence type="ECO:0000313" key="2">
    <source>
        <dbReference type="Proteomes" id="UP000031036"/>
    </source>
</evidence>
<sequence>MRVSITRRSYVLNNCQSTMMICDMTGNESNKMSMSSLTITFKTVSDERLAYATSRIEQFQGVSVWVARWMNNVK</sequence>
<dbReference type="Proteomes" id="UP000031036">
    <property type="component" value="Unassembled WGS sequence"/>
</dbReference>
<dbReference type="EMBL" id="JPKZ01003251">
    <property type="protein sequence ID" value="KHN72481.1"/>
    <property type="molecule type" value="Genomic_DNA"/>
</dbReference>
<name>A0A0B2UN90_TOXCA</name>
<proteinExistence type="predicted"/>